<dbReference type="PANTHER" id="PTHR46060:SF2">
    <property type="entry name" value="HISTONE-LYSINE N-METHYLTRANSFERASE SETMAR"/>
    <property type="match status" value="1"/>
</dbReference>
<dbReference type="GO" id="GO:0005634">
    <property type="term" value="C:nucleus"/>
    <property type="evidence" value="ECO:0007669"/>
    <property type="project" value="TreeGrafter"/>
</dbReference>
<dbReference type="GO" id="GO:0042800">
    <property type="term" value="F:histone H3K4 methyltransferase activity"/>
    <property type="evidence" value="ECO:0007669"/>
    <property type="project" value="TreeGrafter"/>
</dbReference>
<dbReference type="GO" id="GO:0044774">
    <property type="term" value="P:mitotic DNA integrity checkpoint signaling"/>
    <property type="evidence" value="ECO:0007669"/>
    <property type="project" value="TreeGrafter"/>
</dbReference>
<dbReference type="GO" id="GO:0000014">
    <property type="term" value="F:single-stranded DNA endodeoxyribonuclease activity"/>
    <property type="evidence" value="ECO:0007669"/>
    <property type="project" value="TreeGrafter"/>
</dbReference>
<dbReference type="Proteomes" id="UP000050761">
    <property type="component" value="Unassembled WGS sequence"/>
</dbReference>
<reference evidence="3 4" key="1">
    <citation type="submission" date="2018-11" db="EMBL/GenBank/DDBJ databases">
        <authorList>
            <consortium name="Pathogen Informatics"/>
        </authorList>
    </citation>
    <scope>NUCLEOTIDE SEQUENCE [LARGE SCALE GENOMIC DNA]</scope>
</reference>
<feature type="compositionally biased region" description="Polar residues" evidence="1">
    <location>
        <begin position="92"/>
        <end position="107"/>
    </location>
</feature>
<dbReference type="GO" id="GO:0046975">
    <property type="term" value="F:histone H3K36 methyltransferase activity"/>
    <property type="evidence" value="ECO:0007669"/>
    <property type="project" value="TreeGrafter"/>
</dbReference>
<evidence type="ECO:0000313" key="5">
    <source>
        <dbReference type="WBParaSite" id="HPBE_0000910201-mRNA-1"/>
    </source>
</evidence>
<dbReference type="InterPro" id="IPR052709">
    <property type="entry name" value="Transposase-MT_Hybrid"/>
</dbReference>
<dbReference type="Pfam" id="PF17906">
    <property type="entry name" value="HTH_48"/>
    <property type="match status" value="1"/>
</dbReference>
<dbReference type="InterPro" id="IPR041426">
    <property type="entry name" value="Mos1_HTH"/>
</dbReference>
<dbReference type="GO" id="GO:0000729">
    <property type="term" value="P:DNA double-strand break processing"/>
    <property type="evidence" value="ECO:0007669"/>
    <property type="project" value="TreeGrafter"/>
</dbReference>
<feature type="region of interest" description="Disordered" evidence="1">
    <location>
        <begin position="85"/>
        <end position="107"/>
    </location>
</feature>
<gene>
    <name evidence="3" type="ORF">HPBE_LOCUS9103</name>
</gene>
<dbReference type="GO" id="GO:0003690">
    <property type="term" value="F:double-stranded DNA binding"/>
    <property type="evidence" value="ECO:0007669"/>
    <property type="project" value="TreeGrafter"/>
</dbReference>
<evidence type="ECO:0000313" key="3">
    <source>
        <dbReference type="EMBL" id="VDO79234.1"/>
    </source>
</evidence>
<accession>A0A183FNL6</accession>
<dbReference type="GO" id="GO:0000793">
    <property type="term" value="C:condensed chromosome"/>
    <property type="evidence" value="ECO:0007669"/>
    <property type="project" value="TreeGrafter"/>
</dbReference>
<dbReference type="GO" id="GO:0003697">
    <property type="term" value="F:single-stranded DNA binding"/>
    <property type="evidence" value="ECO:0007669"/>
    <property type="project" value="TreeGrafter"/>
</dbReference>
<dbReference type="EMBL" id="UZAH01026346">
    <property type="protein sequence ID" value="VDO79234.1"/>
    <property type="molecule type" value="Genomic_DNA"/>
</dbReference>
<dbReference type="GO" id="GO:0044547">
    <property type="term" value="F:DNA topoisomerase binding"/>
    <property type="evidence" value="ECO:0007669"/>
    <property type="project" value="TreeGrafter"/>
</dbReference>
<evidence type="ECO:0000259" key="2">
    <source>
        <dbReference type="Pfam" id="PF17906"/>
    </source>
</evidence>
<sequence length="107" mass="12319">MAKQFIPTETHIRHVMLFLHQPGLNANESYRRLKDVYNESAPARSTVYQWFSKFAVGEFSVEGNEREVRPMTLDLDGLRSRVEADPCETTRELSSTLGVSHQQSFED</sequence>
<accession>A0A3P7Z4E9</accession>
<dbReference type="PANTHER" id="PTHR46060">
    <property type="entry name" value="MARINER MOS1 TRANSPOSASE-LIKE PROTEIN"/>
    <property type="match status" value="1"/>
</dbReference>
<dbReference type="GO" id="GO:0015074">
    <property type="term" value="P:DNA integration"/>
    <property type="evidence" value="ECO:0007669"/>
    <property type="project" value="TreeGrafter"/>
</dbReference>
<organism evidence="4 5">
    <name type="scientific">Heligmosomoides polygyrus</name>
    <name type="common">Parasitic roundworm</name>
    <dbReference type="NCBI Taxonomy" id="6339"/>
    <lineage>
        <taxon>Eukaryota</taxon>
        <taxon>Metazoa</taxon>
        <taxon>Ecdysozoa</taxon>
        <taxon>Nematoda</taxon>
        <taxon>Chromadorea</taxon>
        <taxon>Rhabditida</taxon>
        <taxon>Rhabditina</taxon>
        <taxon>Rhabditomorpha</taxon>
        <taxon>Strongyloidea</taxon>
        <taxon>Heligmosomidae</taxon>
        <taxon>Heligmosomoides</taxon>
    </lineage>
</organism>
<dbReference type="OrthoDB" id="5870084at2759"/>
<dbReference type="GO" id="GO:0006303">
    <property type="term" value="P:double-strand break repair via nonhomologous end joining"/>
    <property type="evidence" value="ECO:0007669"/>
    <property type="project" value="TreeGrafter"/>
</dbReference>
<keyword evidence="4" id="KW-1185">Reference proteome</keyword>
<dbReference type="Gene3D" id="1.10.10.1450">
    <property type="match status" value="1"/>
</dbReference>
<proteinExistence type="predicted"/>
<name>A0A183FNL6_HELPZ</name>
<evidence type="ECO:0000313" key="4">
    <source>
        <dbReference type="Proteomes" id="UP000050761"/>
    </source>
</evidence>
<feature type="domain" description="Mos1 transposase HTH" evidence="2">
    <location>
        <begin position="10"/>
        <end position="57"/>
    </location>
</feature>
<dbReference type="AlphaFoldDB" id="A0A183FNL6"/>
<dbReference type="GO" id="GO:0035861">
    <property type="term" value="C:site of double-strand break"/>
    <property type="evidence" value="ECO:0007669"/>
    <property type="project" value="TreeGrafter"/>
</dbReference>
<dbReference type="WBParaSite" id="HPBE_0000910201-mRNA-1">
    <property type="protein sequence ID" value="HPBE_0000910201-mRNA-1"/>
    <property type="gene ID" value="HPBE_0000910201"/>
</dbReference>
<dbReference type="GO" id="GO:0031297">
    <property type="term" value="P:replication fork processing"/>
    <property type="evidence" value="ECO:0007669"/>
    <property type="project" value="TreeGrafter"/>
</dbReference>
<protein>
    <submittedName>
        <fullName evidence="5">HTH_48 domain-containing protein</fullName>
    </submittedName>
</protein>
<reference evidence="5" key="2">
    <citation type="submission" date="2019-09" db="UniProtKB">
        <authorList>
            <consortium name="WormBaseParasite"/>
        </authorList>
    </citation>
    <scope>IDENTIFICATION</scope>
</reference>
<evidence type="ECO:0000256" key="1">
    <source>
        <dbReference type="SAM" id="MobiDB-lite"/>
    </source>
</evidence>